<dbReference type="Proteomes" id="UP001056120">
    <property type="component" value="Linkage Group LG10"/>
</dbReference>
<evidence type="ECO:0000313" key="1">
    <source>
        <dbReference type="EMBL" id="KAI3803879.1"/>
    </source>
</evidence>
<reference evidence="1 2" key="2">
    <citation type="journal article" date="2022" name="Mol. Ecol. Resour.">
        <title>The genomes of chicory, endive, great burdock and yacon provide insights into Asteraceae paleo-polyploidization history and plant inulin production.</title>
        <authorList>
            <person name="Fan W."/>
            <person name="Wang S."/>
            <person name="Wang H."/>
            <person name="Wang A."/>
            <person name="Jiang F."/>
            <person name="Liu H."/>
            <person name="Zhao H."/>
            <person name="Xu D."/>
            <person name="Zhang Y."/>
        </authorList>
    </citation>
    <scope>NUCLEOTIDE SEQUENCE [LARGE SCALE GENOMIC DNA]</scope>
    <source>
        <strain evidence="2">cv. Yunnan</strain>
        <tissue evidence="1">Leaves</tissue>
    </source>
</reference>
<protein>
    <submittedName>
        <fullName evidence="1">Uncharacterized protein</fullName>
    </submittedName>
</protein>
<evidence type="ECO:0000313" key="2">
    <source>
        <dbReference type="Proteomes" id="UP001056120"/>
    </source>
</evidence>
<gene>
    <name evidence="1" type="ORF">L1987_32043</name>
</gene>
<proteinExistence type="predicted"/>
<sequence>MGFFSHVNTSEVRRYVGIWYTMDPKTVVWVANRDNPVLDSTGVFTVAEDGNFKVLNKDQNVYFETNYTAMCNLL</sequence>
<organism evidence="1 2">
    <name type="scientific">Smallanthus sonchifolius</name>
    <dbReference type="NCBI Taxonomy" id="185202"/>
    <lineage>
        <taxon>Eukaryota</taxon>
        <taxon>Viridiplantae</taxon>
        <taxon>Streptophyta</taxon>
        <taxon>Embryophyta</taxon>
        <taxon>Tracheophyta</taxon>
        <taxon>Spermatophyta</taxon>
        <taxon>Magnoliopsida</taxon>
        <taxon>eudicotyledons</taxon>
        <taxon>Gunneridae</taxon>
        <taxon>Pentapetalae</taxon>
        <taxon>asterids</taxon>
        <taxon>campanulids</taxon>
        <taxon>Asterales</taxon>
        <taxon>Asteraceae</taxon>
        <taxon>Asteroideae</taxon>
        <taxon>Heliantheae alliance</taxon>
        <taxon>Millerieae</taxon>
        <taxon>Smallanthus</taxon>
    </lineage>
</organism>
<name>A0ACB9I7A2_9ASTR</name>
<reference evidence="2" key="1">
    <citation type="journal article" date="2022" name="Mol. Ecol. Resour.">
        <title>The genomes of chicory, endive, great burdock and yacon provide insights into Asteraceae palaeo-polyploidization history and plant inulin production.</title>
        <authorList>
            <person name="Fan W."/>
            <person name="Wang S."/>
            <person name="Wang H."/>
            <person name="Wang A."/>
            <person name="Jiang F."/>
            <person name="Liu H."/>
            <person name="Zhao H."/>
            <person name="Xu D."/>
            <person name="Zhang Y."/>
        </authorList>
    </citation>
    <scope>NUCLEOTIDE SEQUENCE [LARGE SCALE GENOMIC DNA]</scope>
    <source>
        <strain evidence="2">cv. Yunnan</strain>
    </source>
</reference>
<comment type="caution">
    <text evidence="1">The sequence shown here is derived from an EMBL/GenBank/DDBJ whole genome shotgun (WGS) entry which is preliminary data.</text>
</comment>
<accession>A0ACB9I7A2</accession>
<dbReference type="EMBL" id="CM042027">
    <property type="protein sequence ID" value="KAI3803879.1"/>
    <property type="molecule type" value="Genomic_DNA"/>
</dbReference>
<keyword evidence="2" id="KW-1185">Reference proteome</keyword>